<dbReference type="InterPro" id="IPR051288">
    <property type="entry name" value="Serum_paraoxonase/arylesterase"/>
</dbReference>
<dbReference type="AlphaFoldDB" id="A0A167KTQ9"/>
<feature type="binding site" evidence="5">
    <location>
        <position position="189"/>
    </location>
    <ligand>
        <name>Ca(2+)</name>
        <dbReference type="ChEBI" id="CHEBI:29108"/>
        <label>1</label>
        <note>catalytic</note>
    </ligand>
</feature>
<evidence type="ECO:0000313" key="10">
    <source>
        <dbReference type="Proteomes" id="UP000077315"/>
    </source>
</evidence>
<keyword evidence="5" id="KW-0106">Calcium</keyword>
<dbReference type="InParanoid" id="A0A167KTQ9"/>
<dbReference type="PANTHER" id="PTHR11799:SF12">
    <property type="entry name" value="PARAOXONASE-RELATED"/>
    <property type="match status" value="1"/>
</dbReference>
<dbReference type="PANTHER" id="PTHR11799">
    <property type="entry name" value="PARAOXONASE"/>
    <property type="match status" value="1"/>
</dbReference>
<dbReference type="GeneID" id="28999605"/>
<keyword evidence="2" id="KW-0378">Hydrolase</keyword>
<feature type="binding site" evidence="5">
    <location>
        <position position="131"/>
    </location>
    <ligand>
        <name>Ca(2+)</name>
        <dbReference type="ChEBI" id="CHEBI:29108"/>
        <label>1</label>
        <note>catalytic</note>
    </ligand>
</feature>
<organism evidence="9 10">
    <name type="scientific">Phycomyces blakesleeanus (strain ATCC 8743b / DSM 1359 / FGSC 10004 / NBRC 33097 / NRRL 1555)</name>
    <dbReference type="NCBI Taxonomy" id="763407"/>
    <lineage>
        <taxon>Eukaryota</taxon>
        <taxon>Fungi</taxon>
        <taxon>Fungi incertae sedis</taxon>
        <taxon>Mucoromycota</taxon>
        <taxon>Mucoromycotina</taxon>
        <taxon>Mucoromycetes</taxon>
        <taxon>Mucorales</taxon>
        <taxon>Phycomycetaceae</taxon>
        <taxon>Phycomyces</taxon>
    </lineage>
</organism>
<proteinExistence type="inferred from homology"/>
<keyword evidence="10" id="KW-1185">Reference proteome</keyword>
<dbReference type="GO" id="GO:0004064">
    <property type="term" value="F:arylesterase activity"/>
    <property type="evidence" value="ECO:0007669"/>
    <property type="project" value="InterPro"/>
</dbReference>
<dbReference type="Gene3D" id="2.120.10.30">
    <property type="entry name" value="TolB, C-terminal domain"/>
    <property type="match status" value="1"/>
</dbReference>
<gene>
    <name evidence="9" type="ORF">PHYBLDRAFT_182980</name>
</gene>
<comment type="cofactor">
    <cofactor evidence="5">
        <name>Ca(2+)</name>
        <dbReference type="ChEBI" id="CHEBI:29108"/>
    </cofactor>
    <text evidence="5">Binds 2 calcium ions per subunit.</text>
</comment>
<accession>A0A167KTQ9</accession>
<dbReference type="EMBL" id="KV440993">
    <property type="protein sequence ID" value="OAD68858.1"/>
    <property type="molecule type" value="Genomic_DNA"/>
</dbReference>
<dbReference type="VEuPathDB" id="FungiDB:PHYBLDRAFT_182980"/>
<feature type="chain" id="PRO_5007889522" evidence="8">
    <location>
        <begin position="25"/>
        <end position="404"/>
    </location>
</feature>
<evidence type="ECO:0000256" key="1">
    <source>
        <dbReference type="ARBA" id="ARBA00008595"/>
    </source>
</evidence>
<feature type="binding site" evidence="5">
    <location>
        <position position="256"/>
    </location>
    <ligand>
        <name>Ca(2+)</name>
        <dbReference type="ChEBI" id="CHEBI:29108"/>
        <label>1</label>
        <note>catalytic</note>
    </ligand>
</feature>
<evidence type="ECO:0000313" key="9">
    <source>
        <dbReference type="EMBL" id="OAD68858.1"/>
    </source>
</evidence>
<feature type="binding site" evidence="5">
    <location>
        <position position="57"/>
    </location>
    <ligand>
        <name>Ca(2+)</name>
        <dbReference type="ChEBI" id="CHEBI:29108"/>
        <label>1</label>
        <note>catalytic</note>
    </ligand>
</feature>
<feature type="binding site" evidence="5">
    <location>
        <position position="311"/>
    </location>
    <ligand>
        <name>Ca(2+)</name>
        <dbReference type="ChEBI" id="CHEBI:29108"/>
        <label>1</label>
        <note>catalytic</note>
    </ligand>
</feature>
<comment type="PTM">
    <text evidence="7">Glycosylated.</text>
</comment>
<keyword evidence="3 6" id="KW-1015">Disulfide bond</keyword>
<keyword evidence="8" id="KW-0732">Signal</keyword>
<dbReference type="SUPFAM" id="SSF63829">
    <property type="entry name" value="Calcium-dependent phosphotriesterase"/>
    <property type="match status" value="1"/>
</dbReference>
<evidence type="ECO:0000256" key="6">
    <source>
        <dbReference type="PIRSR" id="PIRSR602640-3"/>
    </source>
</evidence>
<feature type="disulfide bond" description="In form B" evidence="6">
    <location>
        <begin position="43"/>
        <end position="400"/>
    </location>
</feature>
<protein>
    <submittedName>
        <fullName evidence="9">Uncharacterized protein</fullName>
    </submittedName>
</protein>
<evidence type="ECO:0000256" key="4">
    <source>
        <dbReference type="ARBA" id="ARBA00023180"/>
    </source>
</evidence>
<keyword evidence="4 7" id="KW-0325">Glycoprotein</keyword>
<dbReference type="InterPro" id="IPR011042">
    <property type="entry name" value="6-blade_b-propeller_TolB-like"/>
</dbReference>
<dbReference type="GO" id="GO:0046872">
    <property type="term" value="F:metal ion binding"/>
    <property type="evidence" value="ECO:0007669"/>
    <property type="project" value="UniProtKB-KW"/>
</dbReference>
<evidence type="ECO:0000256" key="7">
    <source>
        <dbReference type="PIRSR" id="PIRSR602640-4"/>
    </source>
</evidence>
<reference evidence="10" key="1">
    <citation type="submission" date="2015-06" db="EMBL/GenBank/DDBJ databases">
        <title>Expansion of signal transduction pathways in fungi by whole-genome duplication.</title>
        <authorList>
            <consortium name="DOE Joint Genome Institute"/>
            <person name="Corrochano L.M."/>
            <person name="Kuo A."/>
            <person name="Marcet-Houben M."/>
            <person name="Polaino S."/>
            <person name="Salamov A."/>
            <person name="Villalobos J.M."/>
            <person name="Alvarez M.I."/>
            <person name="Avalos J."/>
            <person name="Benito E.P."/>
            <person name="Benoit I."/>
            <person name="Burger G."/>
            <person name="Camino L.P."/>
            <person name="Canovas D."/>
            <person name="Cerda-Olmedo E."/>
            <person name="Cheng J.-F."/>
            <person name="Dominguez A."/>
            <person name="Elias M."/>
            <person name="Eslava A.P."/>
            <person name="Glaser F."/>
            <person name="Grimwood J."/>
            <person name="Gutierrez G."/>
            <person name="Heitman J."/>
            <person name="Henrissat B."/>
            <person name="Iturriaga E.A."/>
            <person name="Lang B.F."/>
            <person name="Lavin J.L."/>
            <person name="Lee S."/>
            <person name="Li W."/>
            <person name="Lindquist E."/>
            <person name="Lopez-Garcia S."/>
            <person name="Luque E.M."/>
            <person name="Marcos A.T."/>
            <person name="Martin J."/>
            <person name="McCluskey K."/>
            <person name="Medina H.R."/>
            <person name="Miralles-Duran A."/>
            <person name="Miyazaki A."/>
            <person name="Munoz-Torres E."/>
            <person name="Oguiza J.A."/>
            <person name="Ohm R."/>
            <person name="Olmedo M."/>
            <person name="Orejas M."/>
            <person name="Ortiz-Castellanos L."/>
            <person name="Pisabarro A.G."/>
            <person name="Rodriguez-Romero J."/>
            <person name="Ruiz-Herrera J."/>
            <person name="Ruiz-Vazquez R."/>
            <person name="Sanz C."/>
            <person name="Schackwitz W."/>
            <person name="Schmutz J."/>
            <person name="Shahriari M."/>
            <person name="Shelest E."/>
            <person name="Silva-Franco F."/>
            <person name="Soanes D."/>
            <person name="Syed K."/>
            <person name="Tagua V.G."/>
            <person name="Talbot N.J."/>
            <person name="Thon M."/>
            <person name="De vries R.P."/>
            <person name="Wiebenga A."/>
            <person name="Yadav J.S."/>
            <person name="Braun E.L."/>
            <person name="Baker S."/>
            <person name="Garre V."/>
            <person name="Horwitz B."/>
            <person name="Torres-Martinez S."/>
            <person name="Idnurm A."/>
            <person name="Herrera-Estrella A."/>
            <person name="Gabaldon T."/>
            <person name="Grigoriev I.V."/>
        </authorList>
    </citation>
    <scope>NUCLEOTIDE SEQUENCE [LARGE SCALE GENOMIC DNA]</scope>
    <source>
        <strain evidence="10">NRRL 1555(-)</strain>
    </source>
</reference>
<dbReference type="RefSeq" id="XP_018286898.1">
    <property type="nucleotide sequence ID" value="XM_018438699.1"/>
</dbReference>
<name>A0A167KTQ9_PHYB8</name>
<sequence>MFNKRTATWFGIGILGLAIHHLSPVIPLLGVGVSVPSIGSEGCVHITGPSDYQFCEDSARSTTEKGVTYSACDPIRDIMNPVMDFEVLHDLSEAKTGAIWRINYTSENPQPEKLTVRGSPPVSLDFHPLGLAIDFNQENQKSLILTANLPILGGLAGVEIFGLEENAEDGSKELVYIRSINNPLLNAPNNIHIIHDPRFRGSDGVPSFYISNDHYYTHDLMKVLENYLLLPVSTVFFYDARTDTLKPVIKDLIFANGVTGDETSLFVAETNRMVVRQYEIRIKEDKDNEGSAPTISLQYVTKKSFPMAVDNLSYDSSIKEVIVAGHPKGLQFLQYTFSENKENMTVPPSLVMSWDVQSGNVKKLFSDDGTVYGTSTTALRDSESETLFISGLLNRGVLVCPLKE</sequence>
<evidence type="ECO:0000256" key="3">
    <source>
        <dbReference type="ARBA" id="ARBA00023157"/>
    </source>
</evidence>
<feature type="binding site" evidence="5">
    <location>
        <position position="190"/>
    </location>
    <ligand>
        <name>Ca(2+)</name>
        <dbReference type="ChEBI" id="CHEBI:29108"/>
        <label>1</label>
        <note>catalytic</note>
    </ligand>
</feature>
<dbReference type="OrthoDB" id="5307922at2759"/>
<comment type="similarity">
    <text evidence="1">Belongs to the paraoxonase family.</text>
</comment>
<feature type="binding site" evidence="5">
    <location>
        <position position="310"/>
    </location>
    <ligand>
        <name>Ca(2+)</name>
        <dbReference type="ChEBI" id="CHEBI:29108"/>
        <label>1</label>
        <note>catalytic</note>
    </ligand>
</feature>
<evidence type="ECO:0000256" key="2">
    <source>
        <dbReference type="ARBA" id="ARBA00022801"/>
    </source>
</evidence>
<dbReference type="Proteomes" id="UP000077315">
    <property type="component" value="Unassembled WGS sequence"/>
</dbReference>
<dbReference type="Pfam" id="PF01731">
    <property type="entry name" value="Arylesterase"/>
    <property type="match status" value="1"/>
</dbReference>
<feature type="glycosylation site" description="N-linked (GlcNAc...) asparagine" evidence="7">
    <location>
        <position position="311"/>
    </location>
</feature>
<dbReference type="InterPro" id="IPR002640">
    <property type="entry name" value="Arylesterase"/>
</dbReference>
<keyword evidence="5" id="KW-0479">Metal-binding</keyword>
<dbReference type="STRING" id="763407.A0A167KTQ9"/>
<feature type="signal peptide" evidence="8">
    <location>
        <begin position="1"/>
        <end position="24"/>
    </location>
</feature>
<evidence type="ECO:0000256" key="5">
    <source>
        <dbReference type="PIRSR" id="PIRSR602640-2"/>
    </source>
</evidence>
<evidence type="ECO:0000256" key="8">
    <source>
        <dbReference type="SAM" id="SignalP"/>
    </source>
</evidence>